<dbReference type="PANTHER" id="PTHR43031:SF16">
    <property type="entry name" value="OXIDOREDUCTASE"/>
    <property type="match status" value="1"/>
</dbReference>
<dbReference type="PROSITE" id="PS50206">
    <property type="entry name" value="RHODANESE_3"/>
    <property type="match status" value="1"/>
</dbReference>
<feature type="domain" description="Rhodanese" evidence="1">
    <location>
        <begin position="3"/>
        <end position="89"/>
    </location>
</feature>
<dbReference type="CDD" id="cd00158">
    <property type="entry name" value="RHOD"/>
    <property type="match status" value="1"/>
</dbReference>
<sequence length="94" mass="10277">MIDEGDVAIVDVRTESEYDEAHIPGAISLPFDEIGTNKLGSLPDLDETIIVYCRTGVQSKLAVGKLMYIGYTDVYDLGGIRDWTYSTERGSSIG</sequence>
<reference evidence="2 3" key="1">
    <citation type="submission" date="2022-01" db="EMBL/GenBank/DDBJ databases">
        <title>Novel bile acid biosynthetic pathways are enriched in the microbiome of centenarians.</title>
        <authorList>
            <person name="Sato Y."/>
            <person name="Atarashi K."/>
            <person name="Plichta R.D."/>
            <person name="Arai Y."/>
            <person name="Sasajima S."/>
            <person name="Kearney M.S."/>
            <person name="Suda W."/>
            <person name="Takeshita K."/>
            <person name="Sasaki T."/>
            <person name="Okamoto S."/>
            <person name="Skelly N.A."/>
            <person name="Okamura Y."/>
            <person name="Vlamakis H."/>
            <person name="Li Y."/>
            <person name="Tanoue T."/>
            <person name="Takei H."/>
            <person name="Nittono H."/>
            <person name="Narushima S."/>
            <person name="Irie J."/>
            <person name="Itoh H."/>
            <person name="Moriya K."/>
            <person name="Sugiura Y."/>
            <person name="Suematsu M."/>
            <person name="Moritoki N."/>
            <person name="Shibata S."/>
            <person name="Littman R.D."/>
            <person name="Fischbach A.M."/>
            <person name="Uwamino Y."/>
            <person name="Inoue T."/>
            <person name="Honda A."/>
            <person name="Hattori M."/>
            <person name="Murai T."/>
            <person name="Xavier J.R."/>
            <person name="Hirose N."/>
            <person name="Honda K."/>
        </authorList>
    </citation>
    <scope>NUCLEOTIDE SEQUENCE [LARGE SCALE GENOMIC DNA]</scope>
    <source>
        <strain evidence="2 3">CE91-St30</strain>
    </source>
</reference>
<dbReference type="SMART" id="SM00450">
    <property type="entry name" value="RHOD"/>
    <property type="match status" value="1"/>
</dbReference>
<evidence type="ECO:0000313" key="3">
    <source>
        <dbReference type="Proteomes" id="UP001320544"/>
    </source>
</evidence>
<proteinExistence type="predicted"/>
<dbReference type="PROSITE" id="PS00380">
    <property type="entry name" value="RHODANESE_1"/>
    <property type="match status" value="1"/>
</dbReference>
<dbReference type="InterPro" id="IPR036873">
    <property type="entry name" value="Rhodanese-like_dom_sf"/>
</dbReference>
<protein>
    <submittedName>
        <fullName evidence="2">Phage shock protein</fullName>
    </submittedName>
</protein>
<keyword evidence="3" id="KW-1185">Reference proteome</keyword>
<dbReference type="Proteomes" id="UP001320544">
    <property type="component" value="Chromosome"/>
</dbReference>
<dbReference type="InterPro" id="IPR001763">
    <property type="entry name" value="Rhodanese-like_dom"/>
</dbReference>
<dbReference type="InterPro" id="IPR001307">
    <property type="entry name" value="Thiosulphate_STrfase_CS"/>
</dbReference>
<evidence type="ECO:0000259" key="1">
    <source>
        <dbReference type="PROSITE" id="PS50206"/>
    </source>
</evidence>
<evidence type="ECO:0000313" key="2">
    <source>
        <dbReference type="EMBL" id="BDE97620.1"/>
    </source>
</evidence>
<dbReference type="InterPro" id="IPR050229">
    <property type="entry name" value="GlpE_sulfurtransferase"/>
</dbReference>
<accession>A0ABN6MI43</accession>
<name>A0ABN6MI43_9ACTN</name>
<organism evidence="2 3">
    <name type="scientific">Raoultibacter timonensis</name>
    <dbReference type="NCBI Taxonomy" id="1907662"/>
    <lineage>
        <taxon>Bacteria</taxon>
        <taxon>Bacillati</taxon>
        <taxon>Actinomycetota</taxon>
        <taxon>Coriobacteriia</taxon>
        <taxon>Eggerthellales</taxon>
        <taxon>Eggerthellaceae</taxon>
        <taxon>Raoultibacter</taxon>
    </lineage>
</organism>
<dbReference type="Pfam" id="PF00581">
    <property type="entry name" value="Rhodanese"/>
    <property type="match status" value="1"/>
</dbReference>
<gene>
    <name evidence="2" type="primary">pspE</name>
    <name evidence="2" type="ORF">CE91St30_29530</name>
</gene>
<dbReference type="Gene3D" id="3.40.250.10">
    <property type="entry name" value="Rhodanese-like domain"/>
    <property type="match status" value="1"/>
</dbReference>
<dbReference type="PANTHER" id="PTHR43031">
    <property type="entry name" value="FAD-DEPENDENT OXIDOREDUCTASE"/>
    <property type="match status" value="1"/>
</dbReference>
<dbReference type="SUPFAM" id="SSF52821">
    <property type="entry name" value="Rhodanese/Cell cycle control phosphatase"/>
    <property type="match status" value="1"/>
</dbReference>
<dbReference type="EMBL" id="AP025564">
    <property type="protein sequence ID" value="BDE97620.1"/>
    <property type="molecule type" value="Genomic_DNA"/>
</dbReference>